<dbReference type="InterPro" id="IPR051534">
    <property type="entry name" value="CBASS_pafABC_assoc_protein"/>
</dbReference>
<accession>A0A1W1CDX1</accession>
<dbReference type="Pfam" id="PF13280">
    <property type="entry name" value="WYL"/>
    <property type="match status" value="1"/>
</dbReference>
<reference evidence="3" key="1">
    <citation type="submission" date="2016-10" db="EMBL/GenBank/DDBJ databases">
        <authorList>
            <person name="de Groot N.N."/>
        </authorList>
    </citation>
    <scope>NUCLEOTIDE SEQUENCE</scope>
</reference>
<dbReference type="PROSITE" id="PS52050">
    <property type="entry name" value="WYL"/>
    <property type="match status" value="1"/>
</dbReference>
<feature type="domain" description="WCX" evidence="2">
    <location>
        <begin position="235"/>
        <end position="309"/>
    </location>
</feature>
<gene>
    <name evidence="3" type="ORF">MNB_SV-3-1492</name>
</gene>
<dbReference type="AlphaFoldDB" id="A0A1W1CDX1"/>
<proteinExistence type="predicted"/>
<dbReference type="PANTHER" id="PTHR34580:SF1">
    <property type="entry name" value="PROTEIN PAFC"/>
    <property type="match status" value="1"/>
</dbReference>
<dbReference type="InterPro" id="IPR026881">
    <property type="entry name" value="WYL_dom"/>
</dbReference>
<dbReference type="InterPro" id="IPR057727">
    <property type="entry name" value="WCX_dom"/>
</dbReference>
<sequence length="312" mass="37107">MNSEKRVLYIVNRLLEKEVSNSILAMEIYGEDSANSRTKVRNSIKVIKNTFGEKCVETAKGKHKLVDIPKTMRDLYKNSAKGMMEVFEFISLFDSHKLEVFEQSEPELVAKIKKETTSLYHLFDSPFEPIEDEQVWQDVKKSVKYRQYISVAYKKNKLRTYNNIKPIRIVYAKNNWYLAALLTEEIDDFDFTFLRINNIKHIEINKNTFYEDAQVLSHLKNMQSLFESYNMPQEEIFIEVSKSIATYFKRKKYLKTQEIVEECKDGSLLIRYKITNYMEILPIIKQWIPNIRIIKPISLKNKIEQIFRDYVK</sequence>
<protein>
    <submittedName>
        <fullName evidence="3">Transcriptional regulator, putative</fullName>
    </submittedName>
</protein>
<evidence type="ECO:0000259" key="2">
    <source>
        <dbReference type="Pfam" id="PF25583"/>
    </source>
</evidence>
<dbReference type="PANTHER" id="PTHR34580">
    <property type="match status" value="1"/>
</dbReference>
<dbReference type="Pfam" id="PF25583">
    <property type="entry name" value="WCX"/>
    <property type="match status" value="1"/>
</dbReference>
<evidence type="ECO:0000313" key="3">
    <source>
        <dbReference type="EMBL" id="SFV63989.1"/>
    </source>
</evidence>
<organism evidence="3">
    <name type="scientific">hydrothermal vent metagenome</name>
    <dbReference type="NCBI Taxonomy" id="652676"/>
    <lineage>
        <taxon>unclassified sequences</taxon>
        <taxon>metagenomes</taxon>
        <taxon>ecological metagenomes</taxon>
    </lineage>
</organism>
<name>A0A1W1CDX1_9ZZZZ</name>
<feature type="domain" description="WYL" evidence="1">
    <location>
        <begin position="135"/>
        <end position="202"/>
    </location>
</feature>
<dbReference type="EMBL" id="FPHI01000025">
    <property type="protein sequence ID" value="SFV63989.1"/>
    <property type="molecule type" value="Genomic_DNA"/>
</dbReference>
<evidence type="ECO:0000259" key="1">
    <source>
        <dbReference type="Pfam" id="PF13280"/>
    </source>
</evidence>